<accession>A0A7U9CRZ2</accession>
<evidence type="ECO:0000256" key="1">
    <source>
        <dbReference type="SAM" id="Coils"/>
    </source>
</evidence>
<evidence type="ECO:0000313" key="2">
    <source>
        <dbReference type="EMBL" id="EJZ58936.1"/>
    </source>
</evidence>
<protein>
    <submittedName>
        <fullName evidence="2">Uncharacterized protein</fullName>
    </submittedName>
</protein>
<keyword evidence="1" id="KW-0175">Coiled coil</keyword>
<proteinExistence type="predicted"/>
<reference evidence="2 3" key="1">
    <citation type="submission" date="2012-08" db="EMBL/GenBank/DDBJ databases">
        <title>The genome of cave-isolated P. fluorescens strain R124 demonstrates phenotypic adaptation to the mineral environment.</title>
        <authorList>
            <person name="Barton M.D."/>
            <person name="Petronio M."/>
            <person name="Giarrizzo J.G."/>
            <person name="Bowling B.V."/>
            <person name="Barton H.A."/>
        </authorList>
    </citation>
    <scope>NUCLEOTIDE SEQUENCE [LARGE SCALE GENOMIC DNA]</scope>
    <source>
        <strain evidence="2 3">R124</strain>
    </source>
</reference>
<dbReference type="Proteomes" id="UP000006045">
    <property type="component" value="Chromosome"/>
</dbReference>
<evidence type="ECO:0000313" key="3">
    <source>
        <dbReference type="Proteomes" id="UP000006045"/>
    </source>
</evidence>
<feature type="coiled-coil region" evidence="1">
    <location>
        <begin position="73"/>
        <end position="100"/>
    </location>
</feature>
<dbReference type="EMBL" id="CM001561">
    <property type="protein sequence ID" value="EJZ58936.1"/>
    <property type="molecule type" value="Genomic_DNA"/>
</dbReference>
<dbReference type="RefSeq" id="WP_003226096.1">
    <property type="nucleotide sequence ID" value="NZ_CM001561.1"/>
</dbReference>
<name>A0A7U9CRZ2_PSEFL</name>
<dbReference type="AlphaFoldDB" id="A0A7U9CRZ2"/>
<sequence length="214" mass="24053">MQFSFTQVTVGGFALVCAVATATWNMRNDRLAELTSIVEGYEKADKWTLPETIKKIDAASAHLDQKLSTIFDNEKLKVELSQARSDLSEKNLEMDRVRAEHARKVLDLQGQVEAAKSDLKKKSDFLSSLYSDASEFSIAEHASKKISGLDMVVSVTSLYLNDFASVLVNNKLWKMYPGSVVSESFKGKDCKVMMNEITDYKLAHFTYICEKNLE</sequence>
<gene>
    <name evidence="2" type="ORF">I1A_003267</name>
</gene>
<dbReference type="OrthoDB" id="10011408at2"/>
<organism evidence="2 3">
    <name type="scientific">Pseudomonas fluorescens R124</name>
    <dbReference type="NCBI Taxonomy" id="743713"/>
    <lineage>
        <taxon>Bacteria</taxon>
        <taxon>Pseudomonadati</taxon>
        <taxon>Pseudomonadota</taxon>
        <taxon>Gammaproteobacteria</taxon>
        <taxon>Pseudomonadales</taxon>
        <taxon>Pseudomonadaceae</taxon>
        <taxon>Pseudomonas</taxon>
    </lineage>
</organism>